<feature type="compositionally biased region" description="Polar residues" evidence="6">
    <location>
        <begin position="276"/>
        <end position="289"/>
    </location>
</feature>
<evidence type="ECO:0000313" key="10">
    <source>
        <dbReference type="Proteomes" id="UP000265100"/>
    </source>
</evidence>
<sequence>MNPSLNNCMMPSCTSSSITELLSALCDCSLSGVSWKRRALGGVSRESFHRALKKRAYGALLSNLFQDGTKGPAPGLSATANTPPRNKVLMICFDLRVAGCREEAERLEEQLGRLPEGEYSGLKEVDAVLDLLVNLAGSAPPPPTSFSRDYMRRERPVLRMPQPWSYQSEDLQRLEARAWGLVCGEEWGTLESLYGTQRLMDAPPGTGLLTLRTKLEAEERFEKETRLTLFGALQHTRTSDMDIRLDLPPIPSNIDVTGLAIRVPPCLDQCEDEGFQSASNLTPDSQSEPSPIPDFDIWEALRTFEPGRRRCWESVGCPPGKRESFYLTEGGREAFDQLYRLWEGEMRVVSTSTPSPVLPLPLDSQKQLVSDLLNVLIGVASTTFPLNQSVQFDVRPGVCVSGASPESVSRLLGELAQYGTYYLRLSRFSLQSADKKGLVFQAFTGGLRKYLHYYRACVLSTPPTLSLLTIGFLFRKVGRQLRYLSELCCVDGLVPCGSPQGVKLLSYLYNEAQNNCSNENYPVLLSLLKSSCEPYTRFVSDWVYSGVFRDVYGEFMIQVNEEYLSYRDKHFWVQGYTLISKDVEDCVPVFLRHIANDVYVCGKTINFLKICCPQHYICWSELPVPRIAVTFSLQEVEEIERDCAVYRGRMERIAKHSAISREEQALRAEQARQELINQVRESAAKTLESIRGRQVSQRLAEEAKKRERFEELKQHLEQEQEWRSAAKKKQEEDDFSFARELRDREKRLQALEEQLEQRARKELIAQYSRLSEEAARRERRAMWRVQRMRLDEARAHFFRDDGQKTQEFPTQELSEQQTTKAQESEAVSPPHDLPSPKIAQVTADPALLSEEIDIGDFLPKSPKSQSQQVDMALQEIGSDLPKACPTVPLVDYDFSAPFSPLEGITGQASVQPRPRWGPVVLPDMIQNHSFHISSEEKIPQIQETVTKTSLLAGASQSSSLGLHTPEESEKSSDAETGILESKPEDRQSKDDVVNKALSTTTVQTSPTIHGHSSDAHIKIGQYVSEVTAALPSQNIHGHASDSHIKIGGHVSEVDAPVPSPSVHGHASDAHVKIGENVSEFVAPLPTPNVHGHVSDAHIKVGELIPDVVSPLPSPSVHGHSSDAHIQVGENVSEIVVPLPAPSIHGHSSDANIKVGEFVSNVPEAKPRWSKHGHASDSTLQPGCLVSGAEPSLSPLPGSSYGHSSDSALGVGCVVSGDEPKRSPLPGSAHGHSSDSNLGVGCVVSQSEPLPSPLPGSSYGHSSDSTLGIGCVVLGTEPQPAPLPGSTYGHSSDSSLGVGCVVKDKETGNQQKVKGNEYNKGTKQSLCYTHTHSVVTFM</sequence>
<dbReference type="STRING" id="8154.ENSACLP00000039922"/>
<dbReference type="InterPro" id="IPR041470">
    <property type="entry name" value="GCP_N"/>
</dbReference>
<comment type="subcellular location">
    <subcellularLocation>
        <location evidence="1">Cytoplasm</location>
        <location evidence="1">Cytoskeleton</location>
    </subcellularLocation>
</comment>
<dbReference type="Ensembl" id="ENSACLT00000040864.2">
    <property type="protein sequence ID" value="ENSACLP00000039922.2"/>
    <property type="gene ID" value="ENSACLG00000026919.2"/>
</dbReference>
<reference evidence="9" key="2">
    <citation type="submission" date="2025-08" db="UniProtKB">
        <authorList>
            <consortium name="Ensembl"/>
        </authorList>
    </citation>
    <scope>IDENTIFICATION</scope>
</reference>
<feature type="compositionally biased region" description="Basic and acidic residues" evidence="6">
    <location>
        <begin position="964"/>
        <end position="973"/>
    </location>
</feature>
<feature type="region of interest" description="Disordered" evidence="6">
    <location>
        <begin position="797"/>
        <end position="837"/>
    </location>
</feature>
<evidence type="ECO:0000256" key="1">
    <source>
        <dbReference type="ARBA" id="ARBA00004245"/>
    </source>
</evidence>
<keyword evidence="4" id="KW-0206">Cytoskeleton</keyword>
<feature type="domain" description="Gamma-tubulin complex component 6 N-terminal" evidence="8">
    <location>
        <begin position="43"/>
        <end position="361"/>
    </location>
</feature>
<feature type="compositionally biased region" description="Basic and acidic residues" evidence="6">
    <location>
        <begin position="981"/>
        <end position="991"/>
    </location>
</feature>
<dbReference type="GO" id="GO:0051321">
    <property type="term" value="P:meiotic cell cycle"/>
    <property type="evidence" value="ECO:0007669"/>
    <property type="project" value="TreeGrafter"/>
</dbReference>
<dbReference type="GO" id="GO:0000930">
    <property type="term" value="C:gamma-tubulin complex"/>
    <property type="evidence" value="ECO:0007669"/>
    <property type="project" value="TreeGrafter"/>
</dbReference>
<feature type="compositionally biased region" description="Low complexity" evidence="6">
    <location>
        <begin position="1186"/>
        <end position="1204"/>
    </location>
</feature>
<dbReference type="AlphaFoldDB" id="A0A3P8RFR3"/>
<evidence type="ECO:0000256" key="2">
    <source>
        <dbReference type="ARBA" id="ARBA00022490"/>
    </source>
</evidence>
<feature type="domain" description="Gamma tubulin complex component protein N-terminal" evidence="7">
    <location>
        <begin position="369"/>
        <end position="687"/>
    </location>
</feature>
<feature type="region of interest" description="Disordered" evidence="6">
    <location>
        <begin position="956"/>
        <end position="991"/>
    </location>
</feature>
<dbReference type="GO" id="GO:0051225">
    <property type="term" value="P:spindle assembly"/>
    <property type="evidence" value="ECO:0007669"/>
    <property type="project" value="TreeGrafter"/>
</dbReference>
<keyword evidence="3" id="KW-0493">Microtubule</keyword>
<organism evidence="9 10">
    <name type="scientific">Astatotilapia calliptera</name>
    <name type="common">Eastern happy</name>
    <name type="synonym">Chromis callipterus</name>
    <dbReference type="NCBI Taxonomy" id="8154"/>
    <lineage>
        <taxon>Eukaryota</taxon>
        <taxon>Metazoa</taxon>
        <taxon>Chordata</taxon>
        <taxon>Craniata</taxon>
        <taxon>Vertebrata</taxon>
        <taxon>Euteleostomi</taxon>
        <taxon>Actinopterygii</taxon>
        <taxon>Neopterygii</taxon>
        <taxon>Teleostei</taxon>
        <taxon>Neoteleostei</taxon>
        <taxon>Acanthomorphata</taxon>
        <taxon>Ovalentaria</taxon>
        <taxon>Cichlomorphae</taxon>
        <taxon>Cichliformes</taxon>
        <taxon>Cichlidae</taxon>
        <taxon>African cichlids</taxon>
        <taxon>Pseudocrenilabrinae</taxon>
        <taxon>Haplochromini</taxon>
        <taxon>Astatotilapia</taxon>
    </lineage>
</organism>
<evidence type="ECO:0000313" key="9">
    <source>
        <dbReference type="Ensembl" id="ENSACLP00000039922.2"/>
    </source>
</evidence>
<accession>A0A3P8RFR3</accession>
<feature type="region of interest" description="Disordered" evidence="6">
    <location>
        <begin position="273"/>
        <end position="292"/>
    </location>
</feature>
<dbReference type="PANTHER" id="PTHR19302:SF70">
    <property type="entry name" value="GAMMA-TUBULIN COMPLEX COMPONENT 6"/>
    <property type="match status" value="1"/>
</dbReference>
<keyword evidence="10" id="KW-1185">Reference proteome</keyword>
<dbReference type="OMA" id="CWERIGW"/>
<evidence type="ECO:0000256" key="5">
    <source>
        <dbReference type="SAM" id="Coils"/>
    </source>
</evidence>
<evidence type="ECO:0000256" key="4">
    <source>
        <dbReference type="ARBA" id="ARBA00023212"/>
    </source>
</evidence>
<keyword evidence="2" id="KW-0963">Cytoplasm</keyword>
<feature type="compositionally biased region" description="Low complexity" evidence="6">
    <location>
        <begin position="1244"/>
        <end position="1260"/>
    </location>
</feature>
<feature type="compositionally biased region" description="Polar residues" evidence="6">
    <location>
        <begin position="805"/>
        <end position="821"/>
    </location>
</feature>
<dbReference type="Proteomes" id="UP000265100">
    <property type="component" value="Chromosome 7"/>
</dbReference>
<name>A0A3P8RFR3_ASTCA</name>
<dbReference type="GO" id="GO:0043015">
    <property type="term" value="F:gamma-tubulin binding"/>
    <property type="evidence" value="ECO:0007669"/>
    <property type="project" value="InterPro"/>
</dbReference>
<feature type="region of interest" description="Disordered" evidence="6">
    <location>
        <begin position="1165"/>
        <end position="1260"/>
    </location>
</feature>
<keyword evidence="5" id="KW-0175">Coiled coil</keyword>
<evidence type="ECO:0008006" key="11">
    <source>
        <dbReference type="Google" id="ProtNLM"/>
    </source>
</evidence>
<dbReference type="Bgee" id="ENSACLG00000026916">
    <property type="expression patterns" value="Expressed in testis and 5 other cell types or tissues"/>
</dbReference>
<evidence type="ECO:0000256" key="6">
    <source>
        <dbReference type="SAM" id="MobiDB-lite"/>
    </source>
</evidence>
<reference evidence="9" key="3">
    <citation type="submission" date="2025-09" db="UniProtKB">
        <authorList>
            <consortium name="Ensembl"/>
        </authorList>
    </citation>
    <scope>IDENTIFICATION</scope>
</reference>
<dbReference type="Pfam" id="PF19340">
    <property type="entry name" value="GCP6_N"/>
    <property type="match status" value="1"/>
</dbReference>
<dbReference type="PANTHER" id="PTHR19302">
    <property type="entry name" value="GAMMA TUBULIN COMPLEX PROTEIN"/>
    <property type="match status" value="1"/>
</dbReference>
<dbReference type="GO" id="GO:0000278">
    <property type="term" value="P:mitotic cell cycle"/>
    <property type="evidence" value="ECO:0007669"/>
    <property type="project" value="TreeGrafter"/>
</dbReference>
<reference evidence="9" key="1">
    <citation type="submission" date="2018-05" db="EMBL/GenBank/DDBJ databases">
        <authorList>
            <person name="Datahose"/>
        </authorList>
    </citation>
    <scope>NUCLEOTIDE SEQUENCE</scope>
</reference>
<evidence type="ECO:0000259" key="7">
    <source>
        <dbReference type="Pfam" id="PF17681"/>
    </source>
</evidence>
<evidence type="ECO:0000256" key="3">
    <source>
        <dbReference type="ARBA" id="ARBA00022701"/>
    </source>
</evidence>
<dbReference type="GO" id="GO:0031122">
    <property type="term" value="P:cytoplasmic microtubule organization"/>
    <property type="evidence" value="ECO:0007669"/>
    <property type="project" value="TreeGrafter"/>
</dbReference>
<evidence type="ECO:0000259" key="8">
    <source>
        <dbReference type="Pfam" id="PF19340"/>
    </source>
</evidence>
<feature type="coiled-coil region" evidence="5">
    <location>
        <begin position="661"/>
        <end position="780"/>
    </location>
</feature>
<protein>
    <recommendedName>
        <fullName evidence="11">Gamma-tubulin complex component 6</fullName>
    </recommendedName>
</protein>
<dbReference type="GO" id="GO:0005874">
    <property type="term" value="C:microtubule"/>
    <property type="evidence" value="ECO:0007669"/>
    <property type="project" value="UniProtKB-KW"/>
</dbReference>
<dbReference type="InterPro" id="IPR045818">
    <property type="entry name" value="GCP6_N"/>
</dbReference>
<dbReference type="GO" id="GO:0007020">
    <property type="term" value="P:microtubule nucleation"/>
    <property type="evidence" value="ECO:0007669"/>
    <property type="project" value="InterPro"/>
</dbReference>
<proteinExistence type="predicted"/>
<dbReference type="InterPro" id="IPR007259">
    <property type="entry name" value="GCP"/>
</dbReference>
<dbReference type="GO" id="GO:0051011">
    <property type="term" value="F:microtubule minus-end binding"/>
    <property type="evidence" value="ECO:0007669"/>
    <property type="project" value="TreeGrafter"/>
</dbReference>
<dbReference type="GO" id="GO:0000922">
    <property type="term" value="C:spindle pole"/>
    <property type="evidence" value="ECO:0007669"/>
    <property type="project" value="InterPro"/>
</dbReference>
<dbReference type="GeneTree" id="ENSGT00940000157810"/>
<dbReference type="Pfam" id="PF17681">
    <property type="entry name" value="GCP_N_terminal"/>
    <property type="match status" value="1"/>
</dbReference>